<evidence type="ECO:0000313" key="3">
    <source>
        <dbReference type="Proteomes" id="UP000598217"/>
    </source>
</evidence>
<feature type="domain" description="DUF397" evidence="1">
    <location>
        <begin position="11"/>
        <end position="61"/>
    </location>
</feature>
<accession>A0ABR9HCR7</accession>
<dbReference type="Proteomes" id="UP000598217">
    <property type="component" value="Unassembled WGS sequence"/>
</dbReference>
<proteinExistence type="predicted"/>
<protein>
    <recommendedName>
        <fullName evidence="1">DUF397 domain-containing protein</fullName>
    </recommendedName>
</protein>
<evidence type="ECO:0000313" key="2">
    <source>
        <dbReference type="EMBL" id="MBE1456813.1"/>
    </source>
</evidence>
<name>A0ABR9HCR7_9ACTN</name>
<sequence>MNLIPSFEALDFRTSSYSDRSNCVAVADTPGGAVVRDSKHPERGHLPFPGPEWVALLRTARS</sequence>
<dbReference type="RefSeq" id="WP_229826085.1">
    <property type="nucleotide sequence ID" value="NZ_BMXJ01000002.1"/>
</dbReference>
<dbReference type="EMBL" id="JADBDY010000001">
    <property type="protein sequence ID" value="MBE1456813.1"/>
    <property type="molecule type" value="Genomic_DNA"/>
</dbReference>
<organism evidence="2 3">
    <name type="scientific">Nocardiopsis terrae</name>
    <dbReference type="NCBI Taxonomy" id="372655"/>
    <lineage>
        <taxon>Bacteria</taxon>
        <taxon>Bacillati</taxon>
        <taxon>Actinomycetota</taxon>
        <taxon>Actinomycetes</taxon>
        <taxon>Streptosporangiales</taxon>
        <taxon>Nocardiopsidaceae</taxon>
        <taxon>Nocardiopsis</taxon>
    </lineage>
</organism>
<comment type="caution">
    <text evidence="2">The sequence shown here is derived from an EMBL/GenBank/DDBJ whole genome shotgun (WGS) entry which is preliminary data.</text>
</comment>
<reference evidence="2 3" key="1">
    <citation type="submission" date="2020-10" db="EMBL/GenBank/DDBJ databases">
        <title>Sequencing the genomes of 1000 actinobacteria strains.</title>
        <authorList>
            <person name="Klenk H.-P."/>
        </authorList>
    </citation>
    <scope>NUCLEOTIDE SEQUENCE [LARGE SCALE GENOMIC DNA]</scope>
    <source>
        <strain evidence="2 3">DSM 45157</strain>
    </source>
</reference>
<keyword evidence="3" id="KW-1185">Reference proteome</keyword>
<dbReference type="InterPro" id="IPR007278">
    <property type="entry name" value="DUF397"/>
</dbReference>
<gene>
    <name evidence="2" type="ORF">H4W79_001027</name>
</gene>
<evidence type="ECO:0000259" key="1">
    <source>
        <dbReference type="Pfam" id="PF04149"/>
    </source>
</evidence>
<dbReference type="Pfam" id="PF04149">
    <property type="entry name" value="DUF397"/>
    <property type="match status" value="1"/>
</dbReference>